<evidence type="ECO:0000256" key="2">
    <source>
        <dbReference type="ARBA" id="ARBA00022801"/>
    </source>
</evidence>
<feature type="compositionally biased region" description="Acidic residues" evidence="3">
    <location>
        <begin position="538"/>
        <end position="550"/>
    </location>
</feature>
<dbReference type="EnsemblFungi" id="MAPG_03894T0">
    <property type="protein sequence ID" value="MAPG_03894T0"/>
    <property type="gene ID" value="MAPG_03894"/>
</dbReference>
<dbReference type="GO" id="GO:0003676">
    <property type="term" value="F:nucleic acid binding"/>
    <property type="evidence" value="ECO:0007669"/>
    <property type="project" value="InterPro"/>
</dbReference>
<dbReference type="Pfam" id="PF01612">
    <property type="entry name" value="DNA_pol_A_exo1"/>
    <property type="match status" value="1"/>
</dbReference>
<dbReference type="InterPro" id="IPR002562">
    <property type="entry name" value="3'-5'_exonuclease_dom"/>
</dbReference>
<dbReference type="InterPro" id="IPR012337">
    <property type="entry name" value="RNaseH-like_sf"/>
</dbReference>
<dbReference type="OrthoDB" id="1920326at2759"/>
<dbReference type="Gene3D" id="3.30.420.10">
    <property type="entry name" value="Ribonuclease H-like superfamily/Ribonuclease H"/>
    <property type="match status" value="1"/>
</dbReference>
<dbReference type="VEuPathDB" id="FungiDB:MAPG_03894"/>
<sequence>MNHGLKSRGLVVARPALASAAPMSSHAAAAAQQQQQQLQVSASATVAPTLATHAMAAAKSSHPPGWKLWHHSHGIKFGSLLPPQPRPLPLEPGCFASHRALHTLSDGTPWESESVGSGLSTSTGWVDERKTVSTLFRGVAEALTPSDRAPPTTEVEDGAAEENVPEDEAAKKSVPEDEDVDPPATTLDYKFPPEAFRQVRRAPPDTPASFWSYSYYRGPGDEKVKVHYCRSRDTTERVCRYFLDEKLLGFDLEWAPDANKFSGPRRNVALVQLASQSRIALFHLALYPRNEDVTDVSPSLRRIMEDPAITKCGVSIKADCTRLRNYLNIHSQGVFELSHLFRLVKYSRTGETRLINKRLVSLAEQTQTVLGLPLYKGVEVRWSGWSKPLQMDQILYSASDAYAAVQIYDVLEQQRQSLKPTPPRPYHCELELPIRLAEPEPDESDEEEAVVDEAEEAEEVVVAEEVVEEAMAEGEELAAAEEVEELVVEDEDKKDLVVVEEEEEGELVVQEGELPTEEEGLVIEQEVELSTEEKEPAAEEQEELVAEEEELATKEEGLAIEQEMELAAEEQEPAAEESSGDEPAELGADAAVEPLERTQGGRRRRGHAQRPKATGGRGVAEAISGFADVGDHHHHLIFNHDDDY</sequence>
<keyword evidence="1" id="KW-0540">Nuclease</keyword>
<dbReference type="PANTHER" id="PTHR13620">
    <property type="entry name" value="3-5 EXONUCLEASE"/>
    <property type="match status" value="1"/>
</dbReference>
<feature type="compositionally biased region" description="Acidic residues" evidence="3">
    <location>
        <begin position="154"/>
        <end position="167"/>
    </location>
</feature>
<reference evidence="5" key="1">
    <citation type="submission" date="2010-05" db="EMBL/GenBank/DDBJ databases">
        <title>The Genome Sequence of Magnaporthe poae strain ATCC 64411.</title>
        <authorList>
            <consortium name="The Broad Institute Genome Sequencing Platform"/>
            <consortium name="Broad Institute Genome Sequencing Center for Infectious Disease"/>
            <person name="Ma L.-J."/>
            <person name="Dead R."/>
            <person name="Young S."/>
            <person name="Zeng Q."/>
            <person name="Koehrsen M."/>
            <person name="Alvarado L."/>
            <person name="Berlin A."/>
            <person name="Chapman S.B."/>
            <person name="Chen Z."/>
            <person name="Freedman E."/>
            <person name="Gellesch M."/>
            <person name="Goldberg J."/>
            <person name="Griggs A."/>
            <person name="Gujja S."/>
            <person name="Heilman E.R."/>
            <person name="Heiman D."/>
            <person name="Hepburn T."/>
            <person name="Howarth C."/>
            <person name="Jen D."/>
            <person name="Larson L."/>
            <person name="Mehta T."/>
            <person name="Neiman D."/>
            <person name="Pearson M."/>
            <person name="Roberts A."/>
            <person name="Saif S."/>
            <person name="Shea T."/>
            <person name="Shenoy N."/>
            <person name="Sisk P."/>
            <person name="Stolte C."/>
            <person name="Sykes S."/>
            <person name="Walk T."/>
            <person name="White J."/>
            <person name="Yandava C."/>
            <person name="Haas B."/>
            <person name="Nusbaum C."/>
            <person name="Birren B."/>
        </authorList>
    </citation>
    <scope>NUCLEOTIDE SEQUENCE</scope>
    <source>
        <strain evidence="5">ATCC 64411</strain>
    </source>
</reference>
<dbReference type="STRING" id="644358.A0A0C4DV93"/>
<dbReference type="GO" id="GO:0008408">
    <property type="term" value="F:3'-5' exonuclease activity"/>
    <property type="evidence" value="ECO:0007669"/>
    <property type="project" value="InterPro"/>
</dbReference>
<reference evidence="5" key="3">
    <citation type="submission" date="2011-03" db="EMBL/GenBank/DDBJ databases">
        <title>Annotation of Magnaporthe poae ATCC 64411.</title>
        <authorList>
            <person name="Ma L.-J."/>
            <person name="Dead R."/>
            <person name="Young S.K."/>
            <person name="Zeng Q."/>
            <person name="Gargeya S."/>
            <person name="Fitzgerald M."/>
            <person name="Haas B."/>
            <person name="Abouelleil A."/>
            <person name="Alvarado L."/>
            <person name="Arachchi H.M."/>
            <person name="Berlin A."/>
            <person name="Brown A."/>
            <person name="Chapman S.B."/>
            <person name="Chen Z."/>
            <person name="Dunbar C."/>
            <person name="Freedman E."/>
            <person name="Gearin G."/>
            <person name="Gellesch M."/>
            <person name="Goldberg J."/>
            <person name="Griggs A."/>
            <person name="Gujja S."/>
            <person name="Heiman D."/>
            <person name="Howarth C."/>
            <person name="Larson L."/>
            <person name="Lui A."/>
            <person name="MacDonald P.J.P."/>
            <person name="Mehta T."/>
            <person name="Montmayeur A."/>
            <person name="Murphy C."/>
            <person name="Neiman D."/>
            <person name="Pearson M."/>
            <person name="Priest M."/>
            <person name="Roberts A."/>
            <person name="Saif S."/>
            <person name="Shea T."/>
            <person name="Shenoy N."/>
            <person name="Sisk P."/>
            <person name="Stolte C."/>
            <person name="Sykes S."/>
            <person name="Yandava C."/>
            <person name="Wortman J."/>
            <person name="Nusbaum C."/>
            <person name="Birren B."/>
        </authorList>
    </citation>
    <scope>NUCLEOTIDE SEQUENCE</scope>
    <source>
        <strain evidence="5">ATCC 64411</strain>
    </source>
</reference>
<evidence type="ECO:0000313" key="7">
    <source>
        <dbReference type="Proteomes" id="UP000011715"/>
    </source>
</evidence>
<protein>
    <recommendedName>
        <fullName evidence="4">3'-5' exonuclease domain-containing protein</fullName>
    </recommendedName>
</protein>
<feature type="compositionally biased region" description="Acidic residues" evidence="3">
    <location>
        <begin position="562"/>
        <end position="584"/>
    </location>
</feature>
<dbReference type="GO" id="GO:0006139">
    <property type="term" value="P:nucleobase-containing compound metabolic process"/>
    <property type="evidence" value="ECO:0007669"/>
    <property type="project" value="InterPro"/>
</dbReference>
<feature type="region of interest" description="Disordered" evidence="3">
    <location>
        <begin position="501"/>
        <end position="621"/>
    </location>
</feature>
<reference evidence="7" key="2">
    <citation type="submission" date="2010-05" db="EMBL/GenBank/DDBJ databases">
        <title>The genome sequence of Magnaporthe poae strain ATCC 64411.</title>
        <authorList>
            <person name="Ma L.-J."/>
            <person name="Dead R."/>
            <person name="Young S."/>
            <person name="Zeng Q."/>
            <person name="Koehrsen M."/>
            <person name="Alvarado L."/>
            <person name="Berlin A."/>
            <person name="Chapman S.B."/>
            <person name="Chen Z."/>
            <person name="Freedman E."/>
            <person name="Gellesch M."/>
            <person name="Goldberg J."/>
            <person name="Griggs A."/>
            <person name="Gujja S."/>
            <person name="Heilman E.R."/>
            <person name="Heiman D."/>
            <person name="Hepburn T."/>
            <person name="Howarth C."/>
            <person name="Jen D."/>
            <person name="Larson L."/>
            <person name="Mehta T."/>
            <person name="Neiman D."/>
            <person name="Pearson M."/>
            <person name="Roberts A."/>
            <person name="Saif S."/>
            <person name="Shea T."/>
            <person name="Shenoy N."/>
            <person name="Sisk P."/>
            <person name="Stolte C."/>
            <person name="Sykes S."/>
            <person name="Walk T."/>
            <person name="White J."/>
            <person name="Yandava C."/>
            <person name="Haas B."/>
            <person name="Nusbaum C."/>
            <person name="Birren B."/>
        </authorList>
    </citation>
    <scope>NUCLEOTIDE SEQUENCE [LARGE SCALE GENOMIC DNA]</scope>
    <source>
        <strain evidence="7">ATCC 64411 / 73-15</strain>
    </source>
</reference>
<dbReference type="Proteomes" id="UP000011715">
    <property type="component" value="Unassembled WGS sequence"/>
</dbReference>
<dbReference type="CDD" id="cd06141">
    <property type="entry name" value="WRN_exo"/>
    <property type="match status" value="1"/>
</dbReference>
<feature type="region of interest" description="Disordered" evidence="3">
    <location>
        <begin position="141"/>
        <end position="188"/>
    </location>
</feature>
<name>A0A0C4DV93_MAGP6</name>
<feature type="compositionally biased region" description="Acidic residues" evidence="3">
    <location>
        <begin position="514"/>
        <end position="530"/>
    </location>
</feature>
<evidence type="ECO:0000256" key="1">
    <source>
        <dbReference type="ARBA" id="ARBA00022722"/>
    </source>
</evidence>
<keyword evidence="7" id="KW-1185">Reference proteome</keyword>
<dbReference type="EMBL" id="GL876968">
    <property type="protein sequence ID" value="KLU84860.1"/>
    <property type="molecule type" value="Genomic_DNA"/>
</dbReference>
<reference evidence="6" key="4">
    <citation type="journal article" date="2015" name="G3 (Bethesda)">
        <title>Genome sequences of three phytopathogenic species of the Magnaporthaceae family of fungi.</title>
        <authorList>
            <person name="Okagaki L.H."/>
            <person name="Nunes C.C."/>
            <person name="Sailsbery J."/>
            <person name="Clay B."/>
            <person name="Brown D."/>
            <person name="John T."/>
            <person name="Oh Y."/>
            <person name="Young N."/>
            <person name="Fitzgerald M."/>
            <person name="Haas B.J."/>
            <person name="Zeng Q."/>
            <person name="Young S."/>
            <person name="Adiconis X."/>
            <person name="Fan L."/>
            <person name="Levin J.Z."/>
            <person name="Mitchell T.K."/>
            <person name="Okubara P.A."/>
            <person name="Farman M.L."/>
            <person name="Kohn L.M."/>
            <person name="Birren B."/>
            <person name="Ma L.-J."/>
            <person name="Dean R.A."/>
        </authorList>
    </citation>
    <scope>NUCLEOTIDE SEQUENCE</scope>
    <source>
        <strain evidence="6">ATCC 64411 / 73-15</strain>
    </source>
</reference>
<gene>
    <name evidence="5" type="ORF">MAPG_03894</name>
</gene>
<feature type="domain" description="3'-5' exonuclease" evidence="4">
    <location>
        <begin position="226"/>
        <end position="416"/>
    </location>
</feature>
<dbReference type="PANTHER" id="PTHR13620:SF104">
    <property type="entry name" value="EXONUCLEASE 3'-5' DOMAIN-CONTAINING PROTEIN 2"/>
    <property type="match status" value="1"/>
</dbReference>
<evidence type="ECO:0000313" key="6">
    <source>
        <dbReference type="EnsemblFungi" id="MAPG_03894T0"/>
    </source>
</evidence>
<dbReference type="AlphaFoldDB" id="A0A0C4DV93"/>
<dbReference type="InterPro" id="IPR051132">
    <property type="entry name" value="3-5_Exonuclease_domain"/>
</dbReference>
<feature type="compositionally biased region" description="Basic residues" evidence="3">
    <location>
        <begin position="600"/>
        <end position="610"/>
    </location>
</feature>
<dbReference type="SMART" id="SM00474">
    <property type="entry name" value="35EXOc"/>
    <property type="match status" value="1"/>
</dbReference>
<dbReference type="GO" id="GO:0005634">
    <property type="term" value="C:nucleus"/>
    <property type="evidence" value="ECO:0007669"/>
    <property type="project" value="TreeGrafter"/>
</dbReference>
<proteinExistence type="predicted"/>
<organism evidence="6 7">
    <name type="scientific">Magnaporthiopsis poae (strain ATCC 64411 / 73-15)</name>
    <name type="common">Kentucky bluegrass fungus</name>
    <name type="synonym">Magnaporthe poae</name>
    <dbReference type="NCBI Taxonomy" id="644358"/>
    <lineage>
        <taxon>Eukaryota</taxon>
        <taxon>Fungi</taxon>
        <taxon>Dikarya</taxon>
        <taxon>Ascomycota</taxon>
        <taxon>Pezizomycotina</taxon>
        <taxon>Sordariomycetes</taxon>
        <taxon>Sordariomycetidae</taxon>
        <taxon>Magnaporthales</taxon>
        <taxon>Magnaporthaceae</taxon>
        <taxon>Magnaporthiopsis</taxon>
    </lineage>
</organism>
<dbReference type="SUPFAM" id="SSF53098">
    <property type="entry name" value="Ribonuclease H-like"/>
    <property type="match status" value="1"/>
</dbReference>
<accession>A0A0C4DV93</accession>
<dbReference type="EMBL" id="ADBL01000919">
    <property type="status" value="NOT_ANNOTATED_CDS"/>
    <property type="molecule type" value="Genomic_DNA"/>
</dbReference>
<evidence type="ECO:0000313" key="5">
    <source>
        <dbReference type="EMBL" id="KLU84860.1"/>
    </source>
</evidence>
<evidence type="ECO:0000259" key="4">
    <source>
        <dbReference type="SMART" id="SM00474"/>
    </source>
</evidence>
<reference evidence="6" key="5">
    <citation type="submission" date="2015-06" db="UniProtKB">
        <authorList>
            <consortium name="EnsemblFungi"/>
        </authorList>
    </citation>
    <scope>IDENTIFICATION</scope>
    <source>
        <strain evidence="6">ATCC 64411</strain>
    </source>
</reference>
<evidence type="ECO:0000256" key="3">
    <source>
        <dbReference type="SAM" id="MobiDB-lite"/>
    </source>
</evidence>
<dbReference type="eggNOG" id="KOG4373">
    <property type="taxonomic scope" value="Eukaryota"/>
</dbReference>
<dbReference type="FunFam" id="3.30.420.10:FF:000100">
    <property type="entry name" value="3'-5' exonuclease/helicase (Wrn), putative"/>
    <property type="match status" value="1"/>
</dbReference>
<dbReference type="GO" id="GO:0005737">
    <property type="term" value="C:cytoplasm"/>
    <property type="evidence" value="ECO:0007669"/>
    <property type="project" value="TreeGrafter"/>
</dbReference>
<dbReference type="InterPro" id="IPR036397">
    <property type="entry name" value="RNaseH_sf"/>
</dbReference>
<keyword evidence="2" id="KW-0378">Hydrolase</keyword>